<gene>
    <name evidence="2" type="ORF">NOG11_01845</name>
</gene>
<accession>A0A9X2L6T6</accession>
<feature type="transmembrane region" description="Helical" evidence="1">
    <location>
        <begin position="109"/>
        <end position="128"/>
    </location>
</feature>
<comment type="caution">
    <text evidence="2">The sequence shown here is derived from an EMBL/GenBank/DDBJ whole genome shotgun (WGS) entry which is preliminary data.</text>
</comment>
<reference evidence="2" key="1">
    <citation type="submission" date="2022-07" db="EMBL/GenBank/DDBJ databases">
        <title>Parvularcula maris sp. nov., an algicidal bacterium isolated from seawater.</title>
        <authorList>
            <person name="Li F."/>
        </authorList>
    </citation>
    <scope>NUCLEOTIDE SEQUENCE</scope>
    <source>
        <strain evidence="2">BGMRC 0090</strain>
    </source>
</reference>
<keyword evidence="3" id="KW-1185">Reference proteome</keyword>
<feature type="transmembrane region" description="Helical" evidence="1">
    <location>
        <begin position="140"/>
        <end position="164"/>
    </location>
</feature>
<dbReference type="Pfam" id="PF10011">
    <property type="entry name" value="DUF2254"/>
    <property type="match status" value="1"/>
</dbReference>
<proteinExistence type="predicted"/>
<keyword evidence="1" id="KW-0812">Transmembrane</keyword>
<keyword evidence="1" id="KW-0472">Membrane</keyword>
<feature type="transmembrane region" description="Helical" evidence="1">
    <location>
        <begin position="12"/>
        <end position="31"/>
    </location>
</feature>
<name>A0A9X2L6T6_9PROT</name>
<evidence type="ECO:0000313" key="2">
    <source>
        <dbReference type="EMBL" id="MCQ8184120.1"/>
    </source>
</evidence>
<dbReference type="InterPro" id="IPR018723">
    <property type="entry name" value="DUF2254_membrane"/>
</dbReference>
<evidence type="ECO:0000313" key="3">
    <source>
        <dbReference type="Proteomes" id="UP001142610"/>
    </source>
</evidence>
<dbReference type="AlphaFoldDB" id="A0A9X2L6T6"/>
<organism evidence="2 3">
    <name type="scientific">Parvularcula maris</name>
    <dbReference type="NCBI Taxonomy" id="2965077"/>
    <lineage>
        <taxon>Bacteria</taxon>
        <taxon>Pseudomonadati</taxon>
        <taxon>Pseudomonadota</taxon>
        <taxon>Alphaproteobacteria</taxon>
        <taxon>Parvularculales</taxon>
        <taxon>Parvularculaceae</taxon>
        <taxon>Parvularcula</taxon>
    </lineage>
</organism>
<sequence>MRTFLISLIRQVRASYWFLPSVMVLLAFVLASGTRRLDLVIDAEALRGFGPLSVASPGGARAILSAIAGSIISVAGVTFSITIATVSFASGNYGPRLIGNFMRDRANQATLGIFIATFVYAILILGSVRQSGEAGEIEAFIPYASLLVTLVLALISIGMLIYFFHHVPESIDIQHLTTEIGGQLRDKMTDLFPNDYDGSDEVEALGEDFDKAAEGRERISIAAGKDGYVETIDTASIERLAEEEDLLIDLQYAPGDFLTREDVLMDVMPPAGVSEGVADKLRSMFSVGKQKTPDQNVLFLVDTLVEIAGRALSPGINDPQTAAACFNWLHVGANAYGSRDEEAGHGPHRVKISTMTFDQFVSRSFSAVRPYAATDRNAALHLVTVLTEVAVRLPAGRRLARIEEELRSLVDEVEALNGNATWTSEVNERFKLAQRALRSQDARLALRNEAAWFEGRA</sequence>
<evidence type="ECO:0000256" key="1">
    <source>
        <dbReference type="SAM" id="Phobius"/>
    </source>
</evidence>
<dbReference type="Proteomes" id="UP001142610">
    <property type="component" value="Unassembled WGS sequence"/>
</dbReference>
<feature type="transmembrane region" description="Helical" evidence="1">
    <location>
        <begin position="62"/>
        <end position="88"/>
    </location>
</feature>
<keyword evidence="1" id="KW-1133">Transmembrane helix</keyword>
<dbReference type="RefSeq" id="WP_256617926.1">
    <property type="nucleotide sequence ID" value="NZ_JANIBC010000001.1"/>
</dbReference>
<protein>
    <submittedName>
        <fullName evidence="2">DUF2254 domain-containing protein</fullName>
    </submittedName>
</protein>
<dbReference type="EMBL" id="JANIBC010000001">
    <property type="protein sequence ID" value="MCQ8184120.1"/>
    <property type="molecule type" value="Genomic_DNA"/>
</dbReference>